<feature type="transmembrane region" description="Helical" evidence="1">
    <location>
        <begin position="78"/>
        <end position="99"/>
    </location>
</feature>
<evidence type="ECO:0000313" key="2">
    <source>
        <dbReference type="EMBL" id="KAH9839930.1"/>
    </source>
</evidence>
<protein>
    <submittedName>
        <fullName evidence="2">Uncharacterized protein</fullName>
    </submittedName>
</protein>
<keyword evidence="1" id="KW-0812">Transmembrane</keyword>
<keyword evidence="1" id="KW-0472">Membrane</keyword>
<name>A0ABQ8KPP1_9APHY</name>
<dbReference type="RefSeq" id="XP_047781580.1">
    <property type="nucleotide sequence ID" value="XM_047918741.1"/>
</dbReference>
<sequence length="118" mass="13603">MPHIEQSLSEDVDSLEYLDEHLPRIEGELGSITRVYDRGRDKAEQLITDLEWLSTPLTGRLRRTIFTASAPVRPRTKALLRSLFALAFCVGVWFTWITLEGAVRAHRQRLVWGERLLS</sequence>
<dbReference type="Proteomes" id="UP000814176">
    <property type="component" value="Unassembled WGS sequence"/>
</dbReference>
<gene>
    <name evidence="2" type="ORF">C8Q71DRAFT_468939</name>
</gene>
<accession>A0ABQ8KPP1</accession>
<dbReference type="EMBL" id="JADCUA010000005">
    <property type="protein sequence ID" value="KAH9839930.1"/>
    <property type="molecule type" value="Genomic_DNA"/>
</dbReference>
<dbReference type="GeneID" id="71999473"/>
<proteinExistence type="predicted"/>
<evidence type="ECO:0000256" key="1">
    <source>
        <dbReference type="SAM" id="Phobius"/>
    </source>
</evidence>
<keyword evidence="1" id="KW-1133">Transmembrane helix</keyword>
<organism evidence="2 3">
    <name type="scientific">Rhodofomes roseus</name>
    <dbReference type="NCBI Taxonomy" id="34475"/>
    <lineage>
        <taxon>Eukaryota</taxon>
        <taxon>Fungi</taxon>
        <taxon>Dikarya</taxon>
        <taxon>Basidiomycota</taxon>
        <taxon>Agaricomycotina</taxon>
        <taxon>Agaricomycetes</taxon>
        <taxon>Polyporales</taxon>
        <taxon>Rhodofomes</taxon>
    </lineage>
</organism>
<reference evidence="2 3" key="1">
    <citation type="journal article" date="2021" name="Environ. Microbiol.">
        <title>Gene family expansions and transcriptome signatures uncover fungal adaptations to wood decay.</title>
        <authorList>
            <person name="Hage H."/>
            <person name="Miyauchi S."/>
            <person name="Viragh M."/>
            <person name="Drula E."/>
            <person name="Min B."/>
            <person name="Chaduli D."/>
            <person name="Navarro D."/>
            <person name="Favel A."/>
            <person name="Norest M."/>
            <person name="Lesage-Meessen L."/>
            <person name="Balint B."/>
            <person name="Merenyi Z."/>
            <person name="de Eugenio L."/>
            <person name="Morin E."/>
            <person name="Martinez A.T."/>
            <person name="Baldrian P."/>
            <person name="Stursova M."/>
            <person name="Martinez M.J."/>
            <person name="Novotny C."/>
            <person name="Magnuson J.K."/>
            <person name="Spatafora J.W."/>
            <person name="Maurice S."/>
            <person name="Pangilinan J."/>
            <person name="Andreopoulos W."/>
            <person name="LaButti K."/>
            <person name="Hundley H."/>
            <person name="Na H."/>
            <person name="Kuo A."/>
            <person name="Barry K."/>
            <person name="Lipzen A."/>
            <person name="Henrissat B."/>
            <person name="Riley R."/>
            <person name="Ahrendt S."/>
            <person name="Nagy L.G."/>
            <person name="Grigoriev I.V."/>
            <person name="Martin F."/>
            <person name="Rosso M.N."/>
        </authorList>
    </citation>
    <scope>NUCLEOTIDE SEQUENCE [LARGE SCALE GENOMIC DNA]</scope>
    <source>
        <strain evidence="2 3">CIRM-BRFM 1785</strain>
    </source>
</reference>
<evidence type="ECO:0000313" key="3">
    <source>
        <dbReference type="Proteomes" id="UP000814176"/>
    </source>
</evidence>
<keyword evidence="3" id="KW-1185">Reference proteome</keyword>
<comment type="caution">
    <text evidence="2">The sequence shown here is derived from an EMBL/GenBank/DDBJ whole genome shotgun (WGS) entry which is preliminary data.</text>
</comment>